<dbReference type="GO" id="GO:0006355">
    <property type="term" value="P:regulation of DNA-templated transcription"/>
    <property type="evidence" value="ECO:0007669"/>
    <property type="project" value="InterPro"/>
</dbReference>
<evidence type="ECO:0000256" key="3">
    <source>
        <dbReference type="ARBA" id="ARBA00012438"/>
    </source>
</evidence>
<dbReference type="PROSITE" id="PS50885">
    <property type="entry name" value="HAMP"/>
    <property type="match status" value="1"/>
</dbReference>
<comment type="subcellular location">
    <subcellularLocation>
        <location evidence="2">Membrane</location>
    </subcellularLocation>
</comment>
<keyword evidence="10" id="KW-0812">Transmembrane</keyword>
<dbReference type="InterPro" id="IPR005467">
    <property type="entry name" value="His_kinase_dom"/>
</dbReference>
<feature type="domain" description="PAS" evidence="12">
    <location>
        <begin position="268"/>
        <end position="322"/>
    </location>
</feature>
<dbReference type="GO" id="GO:0005524">
    <property type="term" value="F:ATP binding"/>
    <property type="evidence" value="ECO:0007669"/>
    <property type="project" value="UniProtKB-KW"/>
</dbReference>
<comment type="catalytic activity">
    <reaction evidence="1">
        <text>ATP + protein L-histidine = ADP + protein N-phospho-L-histidine.</text>
        <dbReference type="EC" id="2.7.13.3"/>
    </reaction>
</comment>
<evidence type="ECO:0000259" key="11">
    <source>
        <dbReference type="PROSITE" id="PS50109"/>
    </source>
</evidence>
<keyword evidence="7" id="KW-0418">Kinase</keyword>
<evidence type="ECO:0000256" key="8">
    <source>
        <dbReference type="ARBA" id="ARBA00022840"/>
    </source>
</evidence>
<accession>A0A953JBR5</accession>
<dbReference type="GO" id="GO:0000155">
    <property type="term" value="F:phosphorelay sensor kinase activity"/>
    <property type="evidence" value="ECO:0007669"/>
    <property type="project" value="InterPro"/>
</dbReference>
<keyword evidence="10" id="KW-1133">Transmembrane helix</keyword>
<dbReference type="CDD" id="cd00130">
    <property type="entry name" value="PAS"/>
    <property type="match status" value="1"/>
</dbReference>
<dbReference type="InterPro" id="IPR036097">
    <property type="entry name" value="HisK_dim/P_sf"/>
</dbReference>
<dbReference type="Pfam" id="PF00672">
    <property type="entry name" value="HAMP"/>
    <property type="match status" value="1"/>
</dbReference>
<feature type="domain" description="PAC" evidence="13">
    <location>
        <begin position="343"/>
        <end position="395"/>
    </location>
</feature>
<sequence>MTRSFFFKINFLIAAALLSTGILFNVLLREYYQRDERKHIEQWVESLSRIESADFAPHSAKGDYQVIAEEIRRKSAALQSVSDMRLYDRNGLLRADTAGLHPRGTAPAEPWIREGMEKTAPAQRWDGYRLMRLDPLFERNEVVGFLYISFTADFLPRSLEEKRDFFVPLTGFLVMLAILAGLILTRKFLSPLVSIIDTSKKVAEGDLSLSVPVTSGDELGVLARNFNAMVERLAITNAELTHYTKNLEYVIGLRTERLHNVLRELQQQKDFMDTLISTVGALILVLDTGARVVMFNRKCEEVTGFSREEVMGKPIWDFLIPERFLPHARTVFNDLRSNRIPASSYENPCLAKDGKEKFIIWNNTVITGDQAETVYVIGTGIDLTEKKLLEKYLIESQRIQSVATLAAGLSHNLNNLLTGVLGYAGLLRLRLSSLTLPELADAESHIEIIENSSRRASDLIRQLAAFAKKTQYETKRVHPNTIVNDALRVIILSFPKSISIETDLREDVAEIEADGAMIQQVILSICLNARDAMPGGGILRVETLYEEMTLADPAPQGRGGYAVIRIRDTGQGMSEEVRSHIYEPFFTTKGCLNHRGLGLSTAYSIIRSHNGNISVESEPGKGTLFTLRLPIPQG</sequence>
<feature type="transmembrane region" description="Helical" evidence="10">
    <location>
        <begin position="6"/>
        <end position="28"/>
    </location>
</feature>
<dbReference type="Gene3D" id="1.10.287.130">
    <property type="match status" value="1"/>
</dbReference>
<dbReference type="CDD" id="cd00082">
    <property type="entry name" value="HisKA"/>
    <property type="match status" value="1"/>
</dbReference>
<dbReference type="CDD" id="cd06225">
    <property type="entry name" value="HAMP"/>
    <property type="match status" value="1"/>
</dbReference>
<dbReference type="PANTHER" id="PTHR43065:SF46">
    <property type="entry name" value="C4-DICARBOXYLATE TRANSPORT SENSOR PROTEIN DCTB"/>
    <property type="match status" value="1"/>
</dbReference>
<dbReference type="InterPro" id="IPR003594">
    <property type="entry name" value="HATPase_dom"/>
</dbReference>
<keyword evidence="6" id="KW-0547">Nucleotide-binding</keyword>
<dbReference type="InterPro" id="IPR036890">
    <property type="entry name" value="HATPase_C_sf"/>
</dbReference>
<evidence type="ECO:0000259" key="13">
    <source>
        <dbReference type="PROSITE" id="PS50113"/>
    </source>
</evidence>
<dbReference type="Pfam" id="PF00989">
    <property type="entry name" value="PAS"/>
    <property type="match status" value="1"/>
</dbReference>
<keyword evidence="4" id="KW-0597">Phosphoprotein</keyword>
<evidence type="ECO:0000313" key="15">
    <source>
        <dbReference type="EMBL" id="MBZ0155740.1"/>
    </source>
</evidence>
<feature type="domain" description="HAMP" evidence="14">
    <location>
        <begin position="186"/>
        <end position="238"/>
    </location>
</feature>
<evidence type="ECO:0000256" key="9">
    <source>
        <dbReference type="ARBA" id="ARBA00023012"/>
    </source>
</evidence>
<dbReference type="PROSITE" id="PS50113">
    <property type="entry name" value="PAC"/>
    <property type="match status" value="1"/>
</dbReference>
<dbReference type="SUPFAM" id="SSF55874">
    <property type="entry name" value="ATPase domain of HSP90 chaperone/DNA topoisomerase II/histidine kinase"/>
    <property type="match status" value="1"/>
</dbReference>
<evidence type="ECO:0000256" key="1">
    <source>
        <dbReference type="ARBA" id="ARBA00000085"/>
    </source>
</evidence>
<keyword evidence="8" id="KW-0067">ATP-binding</keyword>
<dbReference type="SMART" id="SM00304">
    <property type="entry name" value="HAMP"/>
    <property type="match status" value="1"/>
</dbReference>
<dbReference type="Pfam" id="PF00512">
    <property type="entry name" value="HisKA"/>
    <property type="match status" value="1"/>
</dbReference>
<protein>
    <recommendedName>
        <fullName evidence="3">histidine kinase</fullName>
        <ecNumber evidence="3">2.7.13.3</ecNumber>
    </recommendedName>
</protein>
<dbReference type="InterPro" id="IPR004358">
    <property type="entry name" value="Sig_transdc_His_kin-like_C"/>
</dbReference>
<dbReference type="EC" id="2.7.13.3" evidence="3"/>
<dbReference type="InterPro" id="IPR000700">
    <property type="entry name" value="PAS-assoc_C"/>
</dbReference>
<dbReference type="PANTHER" id="PTHR43065">
    <property type="entry name" value="SENSOR HISTIDINE KINASE"/>
    <property type="match status" value="1"/>
</dbReference>
<evidence type="ECO:0000259" key="14">
    <source>
        <dbReference type="PROSITE" id="PS50885"/>
    </source>
</evidence>
<dbReference type="InterPro" id="IPR013767">
    <property type="entry name" value="PAS_fold"/>
</dbReference>
<dbReference type="SMART" id="SM00091">
    <property type="entry name" value="PAS"/>
    <property type="match status" value="1"/>
</dbReference>
<dbReference type="PROSITE" id="PS50109">
    <property type="entry name" value="HIS_KIN"/>
    <property type="match status" value="1"/>
</dbReference>
<dbReference type="PROSITE" id="PS50112">
    <property type="entry name" value="PAS"/>
    <property type="match status" value="1"/>
</dbReference>
<name>A0A953JBR5_9BACT</name>
<dbReference type="GO" id="GO:0016020">
    <property type="term" value="C:membrane"/>
    <property type="evidence" value="ECO:0007669"/>
    <property type="project" value="UniProtKB-SubCell"/>
</dbReference>
<dbReference type="SMART" id="SM00387">
    <property type="entry name" value="HATPase_c"/>
    <property type="match status" value="1"/>
</dbReference>
<evidence type="ECO:0000256" key="2">
    <source>
        <dbReference type="ARBA" id="ARBA00004370"/>
    </source>
</evidence>
<gene>
    <name evidence="15" type="ORF">K8I29_05925</name>
</gene>
<dbReference type="AlphaFoldDB" id="A0A953JBR5"/>
<dbReference type="Pfam" id="PF02518">
    <property type="entry name" value="HATPase_c"/>
    <property type="match status" value="1"/>
</dbReference>
<dbReference type="Gene3D" id="6.10.340.10">
    <property type="match status" value="1"/>
</dbReference>
<dbReference type="NCBIfam" id="TIGR00229">
    <property type="entry name" value="sensory_box"/>
    <property type="match status" value="1"/>
</dbReference>
<dbReference type="SMART" id="SM00388">
    <property type="entry name" value="HisKA"/>
    <property type="match status" value="1"/>
</dbReference>
<dbReference type="InterPro" id="IPR000014">
    <property type="entry name" value="PAS"/>
</dbReference>
<evidence type="ECO:0000256" key="10">
    <source>
        <dbReference type="SAM" id="Phobius"/>
    </source>
</evidence>
<dbReference type="SUPFAM" id="SSF47384">
    <property type="entry name" value="Homodimeric domain of signal transducing histidine kinase"/>
    <property type="match status" value="1"/>
</dbReference>
<evidence type="ECO:0000256" key="5">
    <source>
        <dbReference type="ARBA" id="ARBA00022679"/>
    </source>
</evidence>
<evidence type="ECO:0000256" key="4">
    <source>
        <dbReference type="ARBA" id="ARBA00022553"/>
    </source>
</evidence>
<dbReference type="PRINTS" id="PR00344">
    <property type="entry name" value="BCTRLSENSOR"/>
</dbReference>
<dbReference type="InterPro" id="IPR003660">
    <property type="entry name" value="HAMP_dom"/>
</dbReference>
<feature type="transmembrane region" description="Helical" evidence="10">
    <location>
        <begin position="165"/>
        <end position="184"/>
    </location>
</feature>
<dbReference type="Gene3D" id="3.30.565.10">
    <property type="entry name" value="Histidine kinase-like ATPase, C-terminal domain"/>
    <property type="match status" value="1"/>
</dbReference>
<keyword evidence="10" id="KW-0472">Membrane</keyword>
<dbReference type="InterPro" id="IPR035965">
    <property type="entry name" value="PAS-like_dom_sf"/>
</dbReference>
<dbReference type="SUPFAM" id="SSF55785">
    <property type="entry name" value="PYP-like sensor domain (PAS domain)"/>
    <property type="match status" value="1"/>
</dbReference>
<reference evidence="15" key="1">
    <citation type="journal article" date="2021" name="bioRxiv">
        <title>Unraveling nitrogen, sulfur and carbon metabolic pathways and microbial community transcriptional responses to substrate deprivation and toxicity stresses in a bioreactor mimicking anoxic brackish coastal sediment conditions.</title>
        <authorList>
            <person name="Martins P.D."/>
            <person name="Echeveste M.J."/>
            <person name="Arshad A."/>
            <person name="Kurth J."/>
            <person name="Ouboter H."/>
            <person name="Jetten M.S.M."/>
            <person name="Welte C.U."/>
        </authorList>
    </citation>
    <scope>NUCLEOTIDE SEQUENCE</scope>
    <source>
        <strain evidence="15">MAG_39</strain>
    </source>
</reference>
<evidence type="ECO:0000256" key="6">
    <source>
        <dbReference type="ARBA" id="ARBA00022741"/>
    </source>
</evidence>
<feature type="domain" description="Histidine kinase" evidence="11">
    <location>
        <begin position="408"/>
        <end position="633"/>
    </location>
</feature>
<comment type="caution">
    <text evidence="15">The sequence shown here is derived from an EMBL/GenBank/DDBJ whole genome shotgun (WGS) entry which is preliminary data.</text>
</comment>
<keyword evidence="9" id="KW-0902">Two-component regulatory system</keyword>
<dbReference type="Gene3D" id="3.30.450.20">
    <property type="entry name" value="PAS domain"/>
    <property type="match status" value="1"/>
</dbReference>
<reference evidence="15" key="2">
    <citation type="submission" date="2021-08" db="EMBL/GenBank/DDBJ databases">
        <authorList>
            <person name="Dalcin Martins P."/>
        </authorList>
    </citation>
    <scope>NUCLEOTIDE SEQUENCE</scope>
    <source>
        <strain evidence="15">MAG_39</strain>
    </source>
</reference>
<dbReference type="InterPro" id="IPR003661">
    <property type="entry name" value="HisK_dim/P_dom"/>
</dbReference>
<organism evidence="15 16">
    <name type="scientific">Candidatus Nitrobium versatile</name>
    <dbReference type="NCBI Taxonomy" id="2884831"/>
    <lineage>
        <taxon>Bacteria</taxon>
        <taxon>Pseudomonadati</taxon>
        <taxon>Nitrospirota</taxon>
        <taxon>Nitrospiria</taxon>
        <taxon>Nitrospirales</taxon>
        <taxon>Nitrospiraceae</taxon>
        <taxon>Candidatus Nitrobium</taxon>
    </lineage>
</organism>
<evidence type="ECO:0000256" key="7">
    <source>
        <dbReference type="ARBA" id="ARBA00022777"/>
    </source>
</evidence>
<evidence type="ECO:0000313" key="16">
    <source>
        <dbReference type="Proteomes" id="UP000705867"/>
    </source>
</evidence>
<dbReference type="Proteomes" id="UP000705867">
    <property type="component" value="Unassembled WGS sequence"/>
</dbReference>
<keyword evidence="5" id="KW-0808">Transferase</keyword>
<dbReference type="SUPFAM" id="SSF158472">
    <property type="entry name" value="HAMP domain-like"/>
    <property type="match status" value="1"/>
</dbReference>
<evidence type="ECO:0000259" key="12">
    <source>
        <dbReference type="PROSITE" id="PS50112"/>
    </source>
</evidence>
<dbReference type="EMBL" id="JAIOIV010000043">
    <property type="protein sequence ID" value="MBZ0155740.1"/>
    <property type="molecule type" value="Genomic_DNA"/>
</dbReference>
<proteinExistence type="predicted"/>